<dbReference type="Gene3D" id="1.10.340.70">
    <property type="match status" value="1"/>
</dbReference>
<evidence type="ECO:0000313" key="3">
    <source>
        <dbReference type="Proteomes" id="UP000275408"/>
    </source>
</evidence>
<dbReference type="EMBL" id="RCHS01001184">
    <property type="protein sequence ID" value="RMX54821.1"/>
    <property type="molecule type" value="Genomic_DNA"/>
</dbReference>
<evidence type="ECO:0000313" key="2">
    <source>
        <dbReference type="EMBL" id="RMX54821.1"/>
    </source>
</evidence>
<gene>
    <name evidence="2" type="ORF">pdam_00022533</name>
</gene>
<dbReference type="AlphaFoldDB" id="A0A3M6UMH2"/>
<name>A0A3M6UMH2_POCDA</name>
<evidence type="ECO:0008006" key="4">
    <source>
        <dbReference type="Google" id="ProtNLM"/>
    </source>
</evidence>
<feature type="region of interest" description="Disordered" evidence="1">
    <location>
        <begin position="24"/>
        <end position="50"/>
    </location>
</feature>
<evidence type="ECO:0000256" key="1">
    <source>
        <dbReference type="SAM" id="MobiDB-lite"/>
    </source>
</evidence>
<dbReference type="OrthoDB" id="5988470at2759"/>
<organism evidence="2 3">
    <name type="scientific">Pocillopora damicornis</name>
    <name type="common">Cauliflower coral</name>
    <name type="synonym">Millepora damicornis</name>
    <dbReference type="NCBI Taxonomy" id="46731"/>
    <lineage>
        <taxon>Eukaryota</taxon>
        <taxon>Metazoa</taxon>
        <taxon>Cnidaria</taxon>
        <taxon>Anthozoa</taxon>
        <taxon>Hexacorallia</taxon>
        <taxon>Scleractinia</taxon>
        <taxon>Astrocoeniina</taxon>
        <taxon>Pocilloporidae</taxon>
        <taxon>Pocillopora</taxon>
    </lineage>
</organism>
<comment type="caution">
    <text evidence="2">The sequence shown here is derived from an EMBL/GenBank/DDBJ whole genome shotgun (WGS) entry which is preliminary data.</text>
</comment>
<reference evidence="2 3" key="1">
    <citation type="journal article" date="2018" name="Sci. Rep.">
        <title>Comparative analysis of the Pocillopora damicornis genome highlights role of immune system in coral evolution.</title>
        <authorList>
            <person name="Cunning R."/>
            <person name="Bay R.A."/>
            <person name="Gillette P."/>
            <person name="Baker A.C."/>
            <person name="Traylor-Knowles N."/>
        </authorList>
    </citation>
    <scope>NUCLEOTIDE SEQUENCE [LARGE SCALE GENOMIC DNA]</scope>
    <source>
        <strain evidence="2">RSMAS</strain>
        <tissue evidence="2">Whole animal</tissue>
    </source>
</reference>
<protein>
    <recommendedName>
        <fullName evidence="4">Integrase zinc-binding domain-containing protein</fullName>
    </recommendedName>
</protein>
<proteinExistence type="predicted"/>
<dbReference type="Proteomes" id="UP000275408">
    <property type="component" value="Unassembled WGS sequence"/>
</dbReference>
<sequence length="192" mass="21730">MTFKEPQGQVVRWLGRLQYDSEKQCHPGRFHNNSDALSRRPRRQHGNCPSCTPTGFSQVTVVTRHLPVGETLSEVRNVWSTEVVAQALRDDPDISVSGGNQLLRNFTSMRYTARAVWAQFELLLLQQGVLYIKSAAHNTQAKLRMVVPKQLVEKALVEVHDGVGCAHIGRMKSLMKIKARFQRPGTTKERAR</sequence>
<keyword evidence="3" id="KW-1185">Reference proteome</keyword>
<accession>A0A3M6UMH2</accession>